<evidence type="ECO:0000256" key="1">
    <source>
        <dbReference type="ARBA" id="ARBA00012771"/>
    </source>
</evidence>
<dbReference type="NCBIfam" id="TIGR00536">
    <property type="entry name" value="hemK_fam"/>
    <property type="match status" value="1"/>
</dbReference>
<dbReference type="EMBL" id="LJNI01000146">
    <property type="protein sequence ID" value="KPJ71020.1"/>
    <property type="molecule type" value="Genomic_DNA"/>
</dbReference>
<gene>
    <name evidence="7" type="ORF">AMJ52_09185</name>
</gene>
<evidence type="ECO:0000259" key="6">
    <source>
        <dbReference type="Pfam" id="PF05175"/>
    </source>
</evidence>
<keyword evidence="3" id="KW-0808">Transferase</keyword>
<comment type="catalytic activity">
    <reaction evidence="5">
        <text>L-glutaminyl-[peptide chain release factor] + S-adenosyl-L-methionine = N(5)-methyl-L-glutaminyl-[peptide chain release factor] + S-adenosyl-L-homocysteine + H(+)</text>
        <dbReference type="Rhea" id="RHEA:42896"/>
        <dbReference type="Rhea" id="RHEA-COMP:10271"/>
        <dbReference type="Rhea" id="RHEA-COMP:10272"/>
        <dbReference type="ChEBI" id="CHEBI:15378"/>
        <dbReference type="ChEBI" id="CHEBI:30011"/>
        <dbReference type="ChEBI" id="CHEBI:57856"/>
        <dbReference type="ChEBI" id="CHEBI:59789"/>
        <dbReference type="ChEBI" id="CHEBI:61891"/>
        <dbReference type="EC" id="2.1.1.297"/>
    </reaction>
</comment>
<reference evidence="7 8" key="1">
    <citation type="journal article" date="2015" name="Microbiome">
        <title>Genomic resolution of linkages in carbon, nitrogen, and sulfur cycling among widespread estuary sediment bacteria.</title>
        <authorList>
            <person name="Baker B.J."/>
            <person name="Lazar C.S."/>
            <person name="Teske A.P."/>
            <person name="Dick G.J."/>
        </authorList>
    </citation>
    <scope>NUCLEOTIDE SEQUENCE [LARGE SCALE GENOMIC DNA]</scope>
    <source>
        <strain evidence="7">DG_78</strain>
    </source>
</reference>
<dbReference type="GO" id="GO:0032259">
    <property type="term" value="P:methylation"/>
    <property type="evidence" value="ECO:0007669"/>
    <property type="project" value="UniProtKB-KW"/>
</dbReference>
<dbReference type="InterPro" id="IPR002052">
    <property type="entry name" value="DNA_methylase_N6_adenine_CS"/>
</dbReference>
<dbReference type="EC" id="2.1.1.297" evidence="1"/>
<dbReference type="Proteomes" id="UP000051012">
    <property type="component" value="Unassembled WGS sequence"/>
</dbReference>
<evidence type="ECO:0000256" key="5">
    <source>
        <dbReference type="ARBA" id="ARBA00048391"/>
    </source>
</evidence>
<name>A0A0S7YA85_UNCT6</name>
<dbReference type="InterPro" id="IPR050320">
    <property type="entry name" value="N5-glutamine_MTase"/>
</dbReference>
<accession>A0A0S7YA85</accession>
<feature type="domain" description="Methyltransferase small" evidence="6">
    <location>
        <begin position="94"/>
        <end position="180"/>
    </location>
</feature>
<dbReference type="Pfam" id="PF05175">
    <property type="entry name" value="MTS"/>
    <property type="match status" value="1"/>
</dbReference>
<dbReference type="Gene3D" id="3.40.50.150">
    <property type="entry name" value="Vaccinia Virus protein VP39"/>
    <property type="match status" value="1"/>
</dbReference>
<evidence type="ECO:0000256" key="3">
    <source>
        <dbReference type="ARBA" id="ARBA00022679"/>
    </source>
</evidence>
<evidence type="ECO:0000256" key="2">
    <source>
        <dbReference type="ARBA" id="ARBA00022603"/>
    </source>
</evidence>
<protein>
    <recommendedName>
        <fullName evidence="1">peptide chain release factor N(5)-glutamine methyltransferase</fullName>
        <ecNumber evidence="1">2.1.1.297</ecNumber>
    </recommendedName>
</protein>
<keyword evidence="2" id="KW-0489">Methyltransferase</keyword>
<dbReference type="InterPro" id="IPR019874">
    <property type="entry name" value="RF_methyltr_PrmC"/>
</dbReference>
<dbReference type="PATRIC" id="fig|1703772.3.peg.1080"/>
<sequence length="279" mass="31662">MREIVKIVSKELQITRDEAELVVATLIAQPRFEMYLNEKIDSETVALLNMKLQQLKEGVPIEYITKKVQFLDYQLVIYPGVFIPRLETEYFIELIGKLTTRTPKTILEIGTGCGAIAVSLAHVFPEAQIVATDISPTAIDNASENIRHYNLRDRVTVAQCDLFAGLTGQFDIIVSNPPYVPTSRIPSLPKSVKDFEPILAIDGGYQGVQFIERLVREGKQHVKSHGMMAIEIDEDEVNILRQFLVTNSFRTFVIKKDLFGRFRYLFVGDVKNEKSKNSH</sequence>
<evidence type="ECO:0000313" key="7">
    <source>
        <dbReference type="EMBL" id="KPJ71020.1"/>
    </source>
</evidence>
<dbReference type="SUPFAM" id="SSF53335">
    <property type="entry name" value="S-adenosyl-L-methionine-dependent methyltransferases"/>
    <property type="match status" value="1"/>
</dbReference>
<dbReference type="PANTHER" id="PTHR18895">
    <property type="entry name" value="HEMK METHYLTRANSFERASE"/>
    <property type="match status" value="1"/>
</dbReference>
<dbReference type="GO" id="GO:0003676">
    <property type="term" value="F:nucleic acid binding"/>
    <property type="evidence" value="ECO:0007669"/>
    <property type="project" value="InterPro"/>
</dbReference>
<comment type="caution">
    <text evidence="7">The sequence shown here is derived from an EMBL/GenBank/DDBJ whole genome shotgun (WGS) entry which is preliminary data.</text>
</comment>
<dbReference type="AlphaFoldDB" id="A0A0S7YA85"/>
<organism evidence="7 8">
    <name type="scientific">candidate division TA06 bacterium DG_78</name>
    <dbReference type="NCBI Taxonomy" id="1703772"/>
    <lineage>
        <taxon>Bacteria</taxon>
        <taxon>Bacteria division TA06</taxon>
    </lineage>
</organism>
<dbReference type="InterPro" id="IPR029063">
    <property type="entry name" value="SAM-dependent_MTases_sf"/>
</dbReference>
<dbReference type="CDD" id="cd02440">
    <property type="entry name" value="AdoMet_MTases"/>
    <property type="match status" value="1"/>
</dbReference>
<proteinExistence type="predicted"/>
<evidence type="ECO:0000256" key="4">
    <source>
        <dbReference type="ARBA" id="ARBA00022691"/>
    </source>
</evidence>
<keyword evidence="4" id="KW-0949">S-adenosyl-L-methionine</keyword>
<dbReference type="InterPro" id="IPR004556">
    <property type="entry name" value="HemK-like"/>
</dbReference>
<dbReference type="InterPro" id="IPR007848">
    <property type="entry name" value="Small_mtfrase_dom"/>
</dbReference>
<dbReference type="PROSITE" id="PS00092">
    <property type="entry name" value="N6_MTASE"/>
    <property type="match status" value="1"/>
</dbReference>
<evidence type="ECO:0000313" key="8">
    <source>
        <dbReference type="Proteomes" id="UP000051012"/>
    </source>
</evidence>
<dbReference type="GO" id="GO:0102559">
    <property type="term" value="F:peptide chain release factor N(5)-glutamine methyltransferase activity"/>
    <property type="evidence" value="ECO:0007669"/>
    <property type="project" value="UniProtKB-EC"/>
</dbReference>
<dbReference type="NCBIfam" id="TIGR03534">
    <property type="entry name" value="RF_mod_PrmC"/>
    <property type="match status" value="1"/>
</dbReference>
<dbReference type="PANTHER" id="PTHR18895:SF74">
    <property type="entry name" value="MTRF1L RELEASE FACTOR GLUTAMINE METHYLTRANSFERASE"/>
    <property type="match status" value="1"/>
</dbReference>